<dbReference type="GO" id="GO:0042773">
    <property type="term" value="P:ATP synthesis coupled electron transport"/>
    <property type="evidence" value="ECO:0007669"/>
    <property type="project" value="InterPro"/>
</dbReference>
<dbReference type="NCBIfam" id="NF005818">
    <property type="entry name" value="PRK07691.1"/>
    <property type="match status" value="1"/>
</dbReference>
<feature type="transmembrane region" description="Helical" evidence="9">
    <location>
        <begin position="162"/>
        <end position="184"/>
    </location>
</feature>
<name>A0A377FWB9_9BACL</name>
<evidence type="ECO:0000259" key="10">
    <source>
        <dbReference type="Pfam" id="PF00361"/>
    </source>
</evidence>
<comment type="subcellular location">
    <subcellularLocation>
        <location evidence="1">Cell membrane</location>
        <topology evidence="1">Multi-pass membrane protein</topology>
    </subcellularLocation>
    <subcellularLocation>
        <location evidence="8">Membrane</location>
        <topology evidence="8">Multi-pass membrane protein</topology>
    </subcellularLocation>
</comment>
<keyword evidence="5 8" id="KW-0812">Transmembrane</keyword>
<dbReference type="Proteomes" id="UP000254060">
    <property type="component" value="Unassembled WGS sequence"/>
</dbReference>
<feature type="transmembrane region" description="Helical" evidence="9">
    <location>
        <begin position="405"/>
        <end position="427"/>
    </location>
</feature>
<keyword evidence="4" id="KW-1003">Cell membrane</keyword>
<dbReference type="GO" id="GO:0005886">
    <property type="term" value="C:plasma membrane"/>
    <property type="evidence" value="ECO:0007669"/>
    <property type="project" value="UniProtKB-SubCell"/>
</dbReference>
<feature type="domain" description="NADH:quinone oxidoreductase/Mrp antiporter transmembrane" evidence="10">
    <location>
        <begin position="128"/>
        <end position="417"/>
    </location>
</feature>
<dbReference type="EMBL" id="UGGP01000001">
    <property type="protein sequence ID" value="STO08776.1"/>
    <property type="molecule type" value="Genomic_DNA"/>
</dbReference>
<proteinExistence type="inferred from homology"/>
<organism evidence="11 12">
    <name type="scientific">Exiguobacterium aurantiacum</name>
    <dbReference type="NCBI Taxonomy" id="33987"/>
    <lineage>
        <taxon>Bacteria</taxon>
        <taxon>Bacillati</taxon>
        <taxon>Bacillota</taxon>
        <taxon>Bacilli</taxon>
        <taxon>Bacillales</taxon>
        <taxon>Bacillales Family XII. Incertae Sedis</taxon>
        <taxon>Exiguobacterium</taxon>
    </lineage>
</organism>
<feature type="transmembrane region" description="Helical" evidence="9">
    <location>
        <begin position="108"/>
        <end position="124"/>
    </location>
</feature>
<gene>
    <name evidence="11" type="primary">mrpD_1</name>
    <name evidence="11" type="ORF">NCTC13163_02154</name>
</gene>
<sequence>MINLPVFPIVIPALAAIIMMFLPKNVRLQRGLALGSIFVTLLVSLLLVHTVSNEGILTLNLGNWPAPFSITLVSDMLSALLVTTSTLLTFFIVWFAVHYFSTAYEENYLYVAMMFLLVGVNGAFTTGDIFNLFVFFEVFLISSYVLIVLGGKGVQLRESIKYLLVNVLASALFVMAVAYLYGAVGTLSLADLAQKIPLVDNPNVISVIGVLFIIVFGLKGALVPLHYWLPGSYVVAPTPILALFGALLTKVGVYSILRTYTLLFDVNGTFLQTFLIVLAVLTIITGMVGAIAYNDVKLIIIYNIMIAVGVILYGIAVNTQTSLEGALYYLIHDMMIKAVLFMLVGMMIGITRSGQLREMGGLITRFPLFGWTFFIAALSLAGIPPLSGFFGKLLIVQGGVGEGDLFGPILVLISSLFVLFSVIKIFLNGFWGEERRQYDGPLIPFTNRLLVPVCLLLAVAVAYGFGAELMHPYITQAIEPLTQPELYIDAVLKE</sequence>
<dbReference type="InterPro" id="IPR003918">
    <property type="entry name" value="NADH_UbQ_OxRdtase"/>
</dbReference>
<feature type="transmembrane region" description="Helical" evidence="9">
    <location>
        <begin position="269"/>
        <end position="293"/>
    </location>
</feature>
<dbReference type="PRINTS" id="PR01437">
    <property type="entry name" value="NUOXDRDTASE4"/>
</dbReference>
<dbReference type="STRING" id="1397694.GCA_000702585_02642"/>
<feature type="transmembrane region" description="Helical" evidence="9">
    <location>
        <begin position="32"/>
        <end position="52"/>
    </location>
</feature>
<protein>
    <submittedName>
        <fullName evidence="11">Multiple resistance and pH homeostasis protein D</fullName>
    </submittedName>
</protein>
<feature type="transmembrane region" description="Helical" evidence="9">
    <location>
        <begin position="329"/>
        <end position="350"/>
    </location>
</feature>
<feature type="transmembrane region" description="Helical" evidence="9">
    <location>
        <begin position="448"/>
        <end position="466"/>
    </location>
</feature>
<evidence type="ECO:0000256" key="9">
    <source>
        <dbReference type="SAM" id="Phobius"/>
    </source>
</evidence>
<dbReference type="RefSeq" id="WP_029335665.1">
    <property type="nucleotide sequence ID" value="NZ_UGGP01000001.1"/>
</dbReference>
<dbReference type="InterPro" id="IPR050586">
    <property type="entry name" value="CPA3_Na-H_Antiporter_D"/>
</dbReference>
<dbReference type="OrthoDB" id="9811718at2"/>
<accession>A0A377FWB9</accession>
<evidence type="ECO:0000313" key="12">
    <source>
        <dbReference type="Proteomes" id="UP000254060"/>
    </source>
</evidence>
<dbReference type="GO" id="GO:0015297">
    <property type="term" value="F:antiporter activity"/>
    <property type="evidence" value="ECO:0007669"/>
    <property type="project" value="UniProtKB-KW"/>
</dbReference>
<feature type="transmembrane region" description="Helical" evidence="9">
    <location>
        <begin position="234"/>
        <end position="257"/>
    </location>
</feature>
<evidence type="ECO:0000256" key="7">
    <source>
        <dbReference type="ARBA" id="ARBA00023136"/>
    </source>
</evidence>
<evidence type="ECO:0000313" key="11">
    <source>
        <dbReference type="EMBL" id="STO08776.1"/>
    </source>
</evidence>
<dbReference type="Pfam" id="PF00361">
    <property type="entry name" value="Proton_antipo_M"/>
    <property type="match status" value="1"/>
</dbReference>
<dbReference type="AlphaFoldDB" id="A0A377FWB9"/>
<keyword evidence="6 9" id="KW-1133">Transmembrane helix</keyword>
<keyword evidence="7 9" id="KW-0472">Membrane</keyword>
<feature type="transmembrane region" description="Helical" evidence="9">
    <location>
        <begin position="130"/>
        <end position="150"/>
    </location>
</feature>
<evidence type="ECO:0000256" key="4">
    <source>
        <dbReference type="ARBA" id="ARBA00022475"/>
    </source>
</evidence>
<feature type="transmembrane region" description="Helical" evidence="9">
    <location>
        <begin position="6"/>
        <end position="23"/>
    </location>
</feature>
<dbReference type="InterPro" id="IPR001750">
    <property type="entry name" value="ND/Mrp_TM"/>
</dbReference>
<feature type="transmembrane region" description="Helical" evidence="9">
    <location>
        <begin position="72"/>
        <end position="96"/>
    </location>
</feature>
<evidence type="ECO:0000256" key="3">
    <source>
        <dbReference type="ARBA" id="ARBA00022449"/>
    </source>
</evidence>
<dbReference type="GO" id="GO:0008137">
    <property type="term" value="F:NADH dehydrogenase (ubiquinone) activity"/>
    <property type="evidence" value="ECO:0007669"/>
    <property type="project" value="InterPro"/>
</dbReference>
<evidence type="ECO:0000256" key="8">
    <source>
        <dbReference type="RuleBase" id="RU000320"/>
    </source>
</evidence>
<keyword evidence="3" id="KW-0813">Transport</keyword>
<feature type="transmembrane region" description="Helical" evidence="9">
    <location>
        <begin position="362"/>
        <end position="385"/>
    </location>
</feature>
<comment type="similarity">
    <text evidence="2">Belongs to the CPA3 antiporters (TC 2.A.63) subunit D family.</text>
</comment>
<evidence type="ECO:0000256" key="5">
    <source>
        <dbReference type="ARBA" id="ARBA00022692"/>
    </source>
</evidence>
<dbReference type="PANTHER" id="PTHR42703">
    <property type="entry name" value="NADH DEHYDROGENASE"/>
    <property type="match status" value="1"/>
</dbReference>
<evidence type="ECO:0000256" key="1">
    <source>
        <dbReference type="ARBA" id="ARBA00004651"/>
    </source>
</evidence>
<evidence type="ECO:0000256" key="2">
    <source>
        <dbReference type="ARBA" id="ARBA00005346"/>
    </source>
</evidence>
<dbReference type="PANTHER" id="PTHR42703:SF1">
    <property type="entry name" value="NA(+)_H(+) ANTIPORTER SUBUNIT D1"/>
    <property type="match status" value="1"/>
</dbReference>
<evidence type="ECO:0000256" key="6">
    <source>
        <dbReference type="ARBA" id="ARBA00022989"/>
    </source>
</evidence>
<feature type="transmembrane region" description="Helical" evidence="9">
    <location>
        <begin position="300"/>
        <end position="317"/>
    </location>
</feature>
<reference evidence="11 12" key="1">
    <citation type="submission" date="2018-06" db="EMBL/GenBank/DDBJ databases">
        <authorList>
            <consortium name="Pathogen Informatics"/>
            <person name="Doyle S."/>
        </authorList>
    </citation>
    <scope>NUCLEOTIDE SEQUENCE [LARGE SCALE GENOMIC DNA]</scope>
    <source>
        <strain evidence="11 12">NCTC13163</strain>
    </source>
</reference>
<keyword evidence="3" id="KW-0050">Antiport</keyword>
<feature type="transmembrane region" description="Helical" evidence="9">
    <location>
        <begin position="204"/>
        <end position="222"/>
    </location>
</feature>